<dbReference type="Proteomes" id="UP001501509">
    <property type="component" value="Unassembled WGS sequence"/>
</dbReference>
<feature type="signal peptide" evidence="1">
    <location>
        <begin position="1"/>
        <end position="30"/>
    </location>
</feature>
<proteinExistence type="predicted"/>
<keyword evidence="1" id="KW-0732">Signal</keyword>
<feature type="chain" id="PRO_5045194637" description="Deoxyribonuclease NucA/NucB domain-containing protein" evidence="1">
    <location>
        <begin position="31"/>
        <end position="359"/>
    </location>
</feature>
<reference evidence="3 4" key="1">
    <citation type="journal article" date="2019" name="Int. J. Syst. Evol. Microbiol.">
        <title>The Global Catalogue of Microorganisms (GCM) 10K type strain sequencing project: providing services to taxonomists for standard genome sequencing and annotation.</title>
        <authorList>
            <consortium name="The Broad Institute Genomics Platform"/>
            <consortium name="The Broad Institute Genome Sequencing Center for Infectious Disease"/>
            <person name="Wu L."/>
            <person name="Ma J."/>
        </authorList>
    </citation>
    <scope>NUCLEOTIDE SEQUENCE [LARGE SCALE GENOMIC DNA]</scope>
    <source>
        <strain evidence="3 4">JCM 6833</strain>
    </source>
</reference>
<evidence type="ECO:0000313" key="4">
    <source>
        <dbReference type="Proteomes" id="UP001501509"/>
    </source>
</evidence>
<evidence type="ECO:0000256" key="1">
    <source>
        <dbReference type="SAM" id="SignalP"/>
    </source>
</evidence>
<gene>
    <name evidence="3" type="ORF">GCM10010411_77340</name>
</gene>
<dbReference type="Pfam" id="PF14040">
    <property type="entry name" value="DNase_NucA_NucB"/>
    <property type="match status" value="1"/>
</dbReference>
<name>A0ABN3QK45_9ACTN</name>
<dbReference type="EMBL" id="BAAATD010000014">
    <property type="protein sequence ID" value="GAA2628565.1"/>
    <property type="molecule type" value="Genomic_DNA"/>
</dbReference>
<evidence type="ECO:0000313" key="3">
    <source>
        <dbReference type="EMBL" id="GAA2628565.1"/>
    </source>
</evidence>
<organism evidence="3 4">
    <name type="scientific">Actinomadura fulvescens</name>
    <dbReference type="NCBI Taxonomy" id="46160"/>
    <lineage>
        <taxon>Bacteria</taxon>
        <taxon>Bacillati</taxon>
        <taxon>Actinomycetota</taxon>
        <taxon>Actinomycetes</taxon>
        <taxon>Streptosporangiales</taxon>
        <taxon>Thermomonosporaceae</taxon>
        <taxon>Actinomadura</taxon>
    </lineage>
</organism>
<comment type="caution">
    <text evidence="3">The sequence shown here is derived from an EMBL/GenBank/DDBJ whole genome shotgun (WGS) entry which is preliminary data.</text>
</comment>
<feature type="domain" description="Deoxyribonuclease NucA/NucB" evidence="2">
    <location>
        <begin position="293"/>
        <end position="342"/>
    </location>
</feature>
<evidence type="ECO:0000259" key="2">
    <source>
        <dbReference type="Pfam" id="PF14040"/>
    </source>
</evidence>
<accession>A0ABN3QK45</accession>
<sequence>MKRQRWLHSTAILGISVALLAPLTTGTASAAGAAGQAAAQPSEQVVVSTSPEAPAAADQGARTAAPCNVYNRTVLCWRTKLTVTVIRNRVVTGRLYGTITQTINLKTTSRAFSERISLKTDRIVGNAGGIRAGFSVSCGSGCRARSTGVNGKTLRVGSIIRGKISYSDGVRFGRVHQARTRYVLSPLKPGYVPGPATWRSPIDFRCDDRMRRTSTSRGPKAGCVFPRFTPTLTTMRSLRFIAPNIRTWQRRGAPKVLHRNNFLTAANRRAVCGRATLPPGWRPPAGWPLPATGNNRPSCDEYAFAGTNEGGARRGNGYGWVPLRENNSQGGRIATFFNQQRVLNATSARTRGDAFRVSV</sequence>
<keyword evidence="4" id="KW-1185">Reference proteome</keyword>
<dbReference type="InterPro" id="IPR029476">
    <property type="entry name" value="DNase_NucA_NucB"/>
</dbReference>
<protein>
    <recommendedName>
        <fullName evidence="2">Deoxyribonuclease NucA/NucB domain-containing protein</fullName>
    </recommendedName>
</protein>